<evidence type="ECO:0000313" key="2">
    <source>
        <dbReference type="EMBL" id="MBU3160324.1"/>
    </source>
</evidence>
<keyword evidence="1" id="KW-0812">Transmembrane</keyword>
<dbReference type="Proteomes" id="UP000776252">
    <property type="component" value="Unassembled WGS sequence"/>
</dbReference>
<comment type="caution">
    <text evidence="2">The sequence shown here is derived from an EMBL/GenBank/DDBJ whole genome shotgun (WGS) entry which is preliminary data.</text>
</comment>
<dbReference type="EMBL" id="JAHLDV010000024">
    <property type="protein sequence ID" value="MBU3160324.1"/>
    <property type="molecule type" value="Genomic_DNA"/>
</dbReference>
<organism evidence="2 3">
    <name type="scientific">Clostridium frigoris</name>
    <dbReference type="NCBI Taxonomy" id="205327"/>
    <lineage>
        <taxon>Bacteria</taxon>
        <taxon>Bacillati</taxon>
        <taxon>Bacillota</taxon>
        <taxon>Clostridia</taxon>
        <taxon>Eubacteriales</taxon>
        <taxon>Clostridiaceae</taxon>
        <taxon>Clostridium</taxon>
    </lineage>
</organism>
<accession>A0ABS6BTS8</accession>
<sequence length="341" mass="38812">MLGANKNNIYNGNERKNFKLILFLSIVMLSTGVFLISYYSSITKVYNSYKTTLITNINGINDANKNVSQFNSNQTIDIDYAKKQLPKIINNLSIYRDNLLNSEPTSKYKKDSDNLKSGLDKNLLIYRQTLAILNNPSGNDVETSMDNLKTFRNDCINFYSLIDIHNTSISLPKISLTFIDNVLDFSDTAVMIKKETDIKSRQNQEFISDIDGLSTDFLNTKTNLYSNVIKVRKKEISYDTLSKLVDDNFSKLNNLQSTFEIITVPTSAIPTYESFKIVLDKYESYLSDFKLAMTSEHSKTSNTSMTPKVLNALYTSSDTLFNDIEISYANYIKTCAKLKNK</sequence>
<keyword evidence="1" id="KW-0472">Membrane</keyword>
<name>A0ABS6BTS8_9CLOT</name>
<keyword evidence="1" id="KW-1133">Transmembrane helix</keyword>
<reference evidence="2 3" key="1">
    <citation type="submission" date="2021-06" db="EMBL/GenBank/DDBJ databases">
        <title>Clostridia strains as spoilage organisms.</title>
        <authorList>
            <person name="Wambui J."/>
            <person name="Stephan R."/>
            <person name="Stevens M.J.A."/>
        </authorList>
    </citation>
    <scope>NUCLEOTIDE SEQUENCE [LARGE SCALE GENOMIC DNA]</scope>
    <source>
        <strain evidence="2 3">DSM 14204</strain>
    </source>
</reference>
<keyword evidence="3" id="KW-1185">Reference proteome</keyword>
<proteinExistence type="predicted"/>
<evidence type="ECO:0000313" key="3">
    <source>
        <dbReference type="Proteomes" id="UP000776252"/>
    </source>
</evidence>
<gene>
    <name evidence="2" type="ORF">KPL37_11250</name>
</gene>
<evidence type="ECO:0000256" key="1">
    <source>
        <dbReference type="SAM" id="Phobius"/>
    </source>
</evidence>
<protein>
    <submittedName>
        <fullName evidence="2">Uncharacterized protein</fullName>
    </submittedName>
</protein>
<feature type="transmembrane region" description="Helical" evidence="1">
    <location>
        <begin position="20"/>
        <end position="39"/>
    </location>
</feature>
<dbReference type="RefSeq" id="WP_216149368.1">
    <property type="nucleotide sequence ID" value="NZ_JAHLDV010000024.1"/>
</dbReference>